<dbReference type="Gene3D" id="3.40.50.11820">
    <property type="match status" value="1"/>
</dbReference>
<dbReference type="GO" id="GO:0047355">
    <property type="term" value="F:CDP-glycerol glycerophosphotransferase activity"/>
    <property type="evidence" value="ECO:0007669"/>
    <property type="project" value="InterPro"/>
</dbReference>
<dbReference type="PANTHER" id="PTHR37316:SF3">
    <property type="entry name" value="TEICHOIC ACID GLYCEROL-PHOSPHATE TRANSFERASE"/>
    <property type="match status" value="1"/>
</dbReference>
<evidence type="ECO:0000256" key="2">
    <source>
        <dbReference type="ARBA" id="ARBA00010488"/>
    </source>
</evidence>
<evidence type="ECO:0000256" key="3">
    <source>
        <dbReference type="ARBA" id="ARBA00022475"/>
    </source>
</evidence>
<dbReference type="EMBL" id="VUNA01000005">
    <property type="protein sequence ID" value="MST70452.1"/>
    <property type="molecule type" value="Genomic_DNA"/>
</dbReference>
<evidence type="ECO:0000313" key="7">
    <source>
        <dbReference type="EMBL" id="MST70452.1"/>
    </source>
</evidence>
<evidence type="ECO:0000313" key="8">
    <source>
        <dbReference type="Proteomes" id="UP000469424"/>
    </source>
</evidence>
<comment type="caution">
    <text evidence="7">The sequence shown here is derived from an EMBL/GenBank/DDBJ whole genome shotgun (WGS) entry which is preliminary data.</text>
</comment>
<keyword evidence="4 7" id="KW-0808">Transferase</keyword>
<dbReference type="GO" id="GO:0019350">
    <property type="term" value="P:teichoic acid biosynthetic process"/>
    <property type="evidence" value="ECO:0007669"/>
    <property type="project" value="UniProtKB-KW"/>
</dbReference>
<comment type="subcellular location">
    <subcellularLocation>
        <location evidence="1">Cell membrane</location>
        <topology evidence="1">Peripheral membrane protein</topology>
    </subcellularLocation>
</comment>
<keyword evidence="5" id="KW-0777">Teichoic acid biosynthesis</keyword>
<name>A0A6N7X4L8_9FIRM</name>
<dbReference type="PANTHER" id="PTHR37316">
    <property type="entry name" value="TEICHOIC ACID GLYCEROL-PHOSPHATE PRIMASE"/>
    <property type="match status" value="1"/>
</dbReference>
<dbReference type="Pfam" id="PF04464">
    <property type="entry name" value="Glyphos_transf"/>
    <property type="match status" value="1"/>
</dbReference>
<dbReference type="Gene3D" id="3.40.50.12580">
    <property type="match status" value="1"/>
</dbReference>
<sequence>MQIMLKIAIAICNGIYGIHKLFPVRNRIAMVSRQSSTLTLDMRLLKEELERQNPEVEILTLNRMIPPGLAGKIKYLWYMVTREMHVFATSRVVLLEGYCINASILHHRKELSIIQLWHALGVLKQFGYYAVGTEEGHSEALAKAMHMHENYEYAICSSEFCRPYYAKAFRMPESRVKVCPLPRTDLLTDREYRRRKREEIIRRYPELGKRPNVLYAPTFRNGEDITEHLDSLFEAFNYEEYNLIVKLHPVDRTGIHRDEIFECPEFTAMELFSLTDALITDYSSIIYEAAAAEIPIYLYTFDLDRYLERRGFIIDFMKDIPLEKYREPTELLERVYEDVKRRAEGADMCPDENRSFIEKYVQPGTGNTRRLAEWVLQELAKSGNS</sequence>
<dbReference type="RefSeq" id="WP_154554017.1">
    <property type="nucleotide sequence ID" value="NZ_VUNA01000005.1"/>
</dbReference>
<dbReference type="InterPro" id="IPR043148">
    <property type="entry name" value="TagF_C"/>
</dbReference>
<protein>
    <submittedName>
        <fullName evidence="7">CDP-glycerol glycerophosphotransferase family protein</fullName>
    </submittedName>
</protein>
<dbReference type="SUPFAM" id="SSF53756">
    <property type="entry name" value="UDP-Glycosyltransferase/glycogen phosphorylase"/>
    <property type="match status" value="1"/>
</dbReference>
<comment type="similarity">
    <text evidence="2">Belongs to the CDP-glycerol glycerophosphotransferase family.</text>
</comment>
<keyword evidence="3" id="KW-1003">Cell membrane</keyword>
<keyword evidence="8" id="KW-1185">Reference proteome</keyword>
<dbReference type="InterPro" id="IPR051612">
    <property type="entry name" value="Teichoic_Acid_Biosynth"/>
</dbReference>
<evidence type="ECO:0000256" key="1">
    <source>
        <dbReference type="ARBA" id="ARBA00004202"/>
    </source>
</evidence>
<reference evidence="7 8" key="1">
    <citation type="submission" date="2019-08" db="EMBL/GenBank/DDBJ databases">
        <title>In-depth cultivation of the pig gut microbiome towards novel bacterial diversity and tailored functional studies.</title>
        <authorList>
            <person name="Wylensek D."/>
            <person name="Hitch T.C.A."/>
            <person name="Clavel T."/>
        </authorList>
    </citation>
    <scope>NUCLEOTIDE SEQUENCE [LARGE SCALE GENOMIC DNA]</scope>
    <source>
        <strain evidence="7 8">WCA-MUC-591-APC-4B</strain>
    </source>
</reference>
<dbReference type="Proteomes" id="UP000469424">
    <property type="component" value="Unassembled WGS sequence"/>
</dbReference>
<keyword evidence="6" id="KW-0472">Membrane</keyword>
<dbReference type="InterPro" id="IPR043149">
    <property type="entry name" value="TagF_N"/>
</dbReference>
<evidence type="ECO:0000256" key="5">
    <source>
        <dbReference type="ARBA" id="ARBA00022944"/>
    </source>
</evidence>
<accession>A0A6N7X4L8</accession>
<evidence type="ECO:0000256" key="6">
    <source>
        <dbReference type="ARBA" id="ARBA00023136"/>
    </source>
</evidence>
<evidence type="ECO:0000256" key="4">
    <source>
        <dbReference type="ARBA" id="ARBA00022679"/>
    </source>
</evidence>
<dbReference type="InterPro" id="IPR007554">
    <property type="entry name" value="Glycerophosphate_synth"/>
</dbReference>
<dbReference type="AlphaFoldDB" id="A0A6N7X4L8"/>
<proteinExistence type="inferred from homology"/>
<gene>
    <name evidence="7" type="ORF">FYJ65_03710</name>
</gene>
<organism evidence="7 8">
    <name type="scientific">Mogibacterium kristiansenii</name>
    <dbReference type="NCBI Taxonomy" id="2606708"/>
    <lineage>
        <taxon>Bacteria</taxon>
        <taxon>Bacillati</taxon>
        <taxon>Bacillota</taxon>
        <taxon>Clostridia</taxon>
        <taxon>Peptostreptococcales</taxon>
        <taxon>Anaerovoracaceae</taxon>
        <taxon>Mogibacterium</taxon>
    </lineage>
</organism>
<dbReference type="GO" id="GO:0005886">
    <property type="term" value="C:plasma membrane"/>
    <property type="evidence" value="ECO:0007669"/>
    <property type="project" value="UniProtKB-SubCell"/>
</dbReference>